<name>A0ABY6VCM6_9ENTR</name>
<accession>A0ABY6VCM6</accession>
<protein>
    <submittedName>
        <fullName evidence="1">Uncharacterized protein</fullName>
    </submittedName>
</protein>
<keyword evidence="2" id="KW-1185">Reference proteome</keyword>
<dbReference type="Proteomes" id="UP000317652">
    <property type="component" value="Unassembled WGS sequence"/>
</dbReference>
<comment type="caution">
    <text evidence="1">The sequence shown here is derived from an EMBL/GenBank/DDBJ whole genome shotgun (WGS) entry which is preliminary data.</text>
</comment>
<reference evidence="1 2" key="1">
    <citation type="submission" date="2019-07" db="EMBL/GenBank/DDBJ databases">
        <authorList>
            <person name="Brisse S."/>
            <person name="Rodrigues C."/>
            <person name="Thorpe H."/>
        </authorList>
    </citation>
    <scope>NUCLEOTIDE SEQUENCE [LARGE SCALE GENOMIC DNA]</scope>
    <source>
        <strain evidence="1">SB6411</strain>
    </source>
</reference>
<organism evidence="1 2">
    <name type="scientific">Klebsiella spallanzanii</name>
    <dbReference type="NCBI Taxonomy" id="2587528"/>
    <lineage>
        <taxon>Bacteria</taxon>
        <taxon>Pseudomonadati</taxon>
        <taxon>Pseudomonadota</taxon>
        <taxon>Gammaproteobacteria</taxon>
        <taxon>Enterobacterales</taxon>
        <taxon>Enterobacteriaceae</taxon>
        <taxon>Klebsiella/Raoultella group</taxon>
        <taxon>Klebsiella</taxon>
    </lineage>
</organism>
<sequence length="210" mass="23836">MTQTQREIQSSLSLTSVLKISDGQQILWAGKKVIDADVASFPPTAASPPINSTSTLTARVPTITPQIIRWIWRRWMSGSLLIYIVKDRDLLDQRLSIIKIADPELELDIGINVTDSNRAYVISEGNVRTVRTAGKMVRIKQPDGDFSPLFAHDDRYVYAFLEGDMWRYKTARPEAAYIDDFDDLIIDEGKYRLYGAESKFIPHGTAEKKR</sequence>
<gene>
    <name evidence="1" type="ORF">SB6411_00737</name>
</gene>
<proteinExistence type="predicted"/>
<dbReference type="EMBL" id="CABGGS010000012">
    <property type="protein sequence ID" value="VUS44105.1"/>
    <property type="molecule type" value="Genomic_DNA"/>
</dbReference>
<evidence type="ECO:0000313" key="1">
    <source>
        <dbReference type="EMBL" id="VUS44105.1"/>
    </source>
</evidence>
<evidence type="ECO:0000313" key="2">
    <source>
        <dbReference type="Proteomes" id="UP000317652"/>
    </source>
</evidence>